<feature type="transmembrane region" description="Helical" evidence="1">
    <location>
        <begin position="42"/>
        <end position="61"/>
    </location>
</feature>
<evidence type="ECO:0000256" key="1">
    <source>
        <dbReference type="SAM" id="Phobius"/>
    </source>
</evidence>
<feature type="transmembrane region" description="Helical" evidence="1">
    <location>
        <begin position="146"/>
        <end position="165"/>
    </location>
</feature>
<feature type="transmembrane region" description="Helical" evidence="1">
    <location>
        <begin position="186"/>
        <end position="213"/>
    </location>
</feature>
<keyword evidence="3" id="KW-1185">Reference proteome</keyword>
<dbReference type="EMBL" id="PTJD01000019">
    <property type="protein sequence ID" value="PPK91949.1"/>
    <property type="molecule type" value="Genomic_DNA"/>
</dbReference>
<protein>
    <submittedName>
        <fullName evidence="2">Uncharacterized protein</fullName>
    </submittedName>
</protein>
<organism evidence="2 3">
    <name type="scientific">Kineococcus xinjiangensis</name>
    <dbReference type="NCBI Taxonomy" id="512762"/>
    <lineage>
        <taxon>Bacteria</taxon>
        <taxon>Bacillati</taxon>
        <taxon>Actinomycetota</taxon>
        <taxon>Actinomycetes</taxon>
        <taxon>Kineosporiales</taxon>
        <taxon>Kineosporiaceae</taxon>
        <taxon>Kineococcus</taxon>
    </lineage>
</organism>
<dbReference type="RefSeq" id="WP_104435556.1">
    <property type="nucleotide sequence ID" value="NZ_PTJD01000019.1"/>
</dbReference>
<dbReference type="Proteomes" id="UP000239485">
    <property type="component" value="Unassembled WGS sequence"/>
</dbReference>
<reference evidence="2 3" key="1">
    <citation type="submission" date="2018-02" db="EMBL/GenBank/DDBJ databases">
        <title>Genomic Encyclopedia of Archaeal and Bacterial Type Strains, Phase II (KMG-II): from individual species to whole genera.</title>
        <authorList>
            <person name="Goeker M."/>
        </authorList>
    </citation>
    <scope>NUCLEOTIDE SEQUENCE [LARGE SCALE GENOMIC DNA]</scope>
    <source>
        <strain evidence="2 3">DSM 22857</strain>
    </source>
</reference>
<feature type="transmembrane region" description="Helical" evidence="1">
    <location>
        <begin position="103"/>
        <end position="126"/>
    </location>
</feature>
<feature type="transmembrane region" description="Helical" evidence="1">
    <location>
        <begin position="12"/>
        <end position="30"/>
    </location>
</feature>
<feature type="transmembrane region" description="Helical" evidence="1">
    <location>
        <begin position="225"/>
        <end position="246"/>
    </location>
</feature>
<dbReference type="OrthoDB" id="3190163at2"/>
<feature type="transmembrane region" description="Helical" evidence="1">
    <location>
        <begin position="67"/>
        <end position="91"/>
    </location>
</feature>
<keyword evidence="1" id="KW-1133">Transmembrane helix</keyword>
<evidence type="ECO:0000313" key="3">
    <source>
        <dbReference type="Proteomes" id="UP000239485"/>
    </source>
</evidence>
<name>A0A2S6ICM0_9ACTN</name>
<keyword evidence="1" id="KW-0472">Membrane</keyword>
<accession>A0A2S6ICM0</accession>
<evidence type="ECO:0000313" key="2">
    <source>
        <dbReference type="EMBL" id="PPK91949.1"/>
    </source>
</evidence>
<comment type="caution">
    <text evidence="2">The sequence shown here is derived from an EMBL/GenBank/DDBJ whole genome shotgun (WGS) entry which is preliminary data.</text>
</comment>
<dbReference type="AlphaFoldDB" id="A0A2S6ICM0"/>
<proteinExistence type="predicted"/>
<keyword evidence="1" id="KW-0812">Transmembrane</keyword>
<gene>
    <name evidence="2" type="ORF">CLV92_11930</name>
</gene>
<sequence>MSEAIRALLPWVLVPGVLVMVPMVALRARWGTRSRNGRFVKVLVSAAAMMTLTVPAIGGILDDQLNLVGVQTLVCDSIAIYLSRQAALAIWEETSGSSRGGKYLNAGLTALSAVGVAALVIAYVGMHQSGLSLLLLTTESLQPPALLFWVTFCLVHGTNMAFALGRAIQARSGKLGPVNRLDRASLTWWIVASTAIWVYILNFPAALALIAAGRSDHFVVVNTQLLQALPGLVGSIAGGICAVTWADAGTRFRHSLLRPAWAWCTRTEQDVVLYPFMHTPGHRLSRRRTEVSLATDRLLASTTAAEREQVRSAVEQGTVRAQDHWGVLLHAGRRARLEGRSPQALSPGETLPPGPDSLWQLQRTIVRRRHYGRLQAEVLQQPLLAAASTAQR</sequence>